<feature type="region of interest" description="Disordered" evidence="2">
    <location>
        <begin position="242"/>
        <end position="294"/>
    </location>
</feature>
<comment type="caution">
    <text evidence="3">The sequence shown here is derived from an EMBL/GenBank/DDBJ whole genome shotgun (WGS) entry which is preliminary data.</text>
</comment>
<evidence type="ECO:0000313" key="4">
    <source>
        <dbReference type="Proteomes" id="UP000253153"/>
    </source>
</evidence>
<evidence type="ECO:0000256" key="2">
    <source>
        <dbReference type="SAM" id="MobiDB-lite"/>
    </source>
</evidence>
<dbReference type="RefSeq" id="XP_031019841.1">
    <property type="nucleotide sequence ID" value="XM_031156135.1"/>
</dbReference>
<evidence type="ECO:0008006" key="5">
    <source>
        <dbReference type="Google" id="ProtNLM"/>
    </source>
</evidence>
<feature type="compositionally biased region" description="Low complexity" evidence="2">
    <location>
        <begin position="258"/>
        <end position="275"/>
    </location>
</feature>
<organism evidence="3 4">
    <name type="scientific">Fusarium coffeatum</name>
    <dbReference type="NCBI Taxonomy" id="231269"/>
    <lineage>
        <taxon>Eukaryota</taxon>
        <taxon>Fungi</taxon>
        <taxon>Dikarya</taxon>
        <taxon>Ascomycota</taxon>
        <taxon>Pezizomycotina</taxon>
        <taxon>Sordariomycetes</taxon>
        <taxon>Hypocreomycetidae</taxon>
        <taxon>Hypocreales</taxon>
        <taxon>Nectriaceae</taxon>
        <taxon>Fusarium</taxon>
        <taxon>Fusarium incarnatum-equiseti species complex</taxon>
    </lineage>
</organism>
<protein>
    <recommendedName>
        <fullName evidence="5">Mfs allantoate protein</fullName>
    </recommendedName>
</protein>
<keyword evidence="1" id="KW-0175">Coiled coil</keyword>
<proteinExistence type="predicted"/>
<sequence>MALIMPQCQALRAPDKQRVARQKLLTLTSSSVTYIHDKLTASYLAEQNIPLANDDFGNITEKENIEEVLNHLLTKYQTLSRVIEARKQHHMRFYSISYDYGHQAYLDKLISTRHIVLRALERAQKRFMAIHYENEQWYSWVKNAQDEEENRDKEQKKIRQEAQLFQRHMKQLEARLEYMRKKEEQKIQDAFLGEAYKERMAQSEDDDEAWDPIEDMEDDKMNQYIDLIKHFLWMPIDIKEPTSTAEVSSETPAKASFSATSSEPKAPAPAASAKTLKNKKKKGKAKSNANRAPDFEDSLVGQLKLLAMQHRAEEAEQTELQEPDKNNIETEEEMSKRLSEGVKKNLDNLSGMQIVGTLENPHETWDKTAPLPKGEIDSLIRDIREIKLFLFCYLRDLCLKVAEPTLQNIRDACADFARGDNPDEKILIEDDDDDDDETMADIMRADRRYHHLHTDDWFTDRVSRYGDKKKRKYRKSKSKSKVTICGKSIWDHASENAMSRDGWLQFSIMAKDCDIKHAIQLSRNWNEFSDLNLLSIWHYFPASDWTAWGMDRFMQQLQQLVFFPYFTDFEAESRTHHDQVGGRGTQRRAHSLLEARNIMVGNMKRNDPVTRRFIQYLLMRAGEVLVMVRDGKTGRVITAPPKDELWTLRRKQGIGRAAKNEWKDLLSAGPEFMKLTDVLREWRFGFTDYYDVFIWDFVPGQSHVDMCNTVLLELRNVLRIRQPQDMYKHTEPLLRNLHRDVDTGYTRDIKPGENVRSLWDTVSHEASSFKLFDICDKEITTRDESEIESSPYLFYNKANELEEVILFPDELTSNKTSVAFREIRNGVADIESGVLPSNARNMTKGLDAINAGKDPYKALREAKDHEEITIWGVPHILQTGLVAARKEKPDAAQKVLLEKTGLTRSHKSSNFDKRMDSSDPMENMERDRSFSFKESLHAGDLEPGYKEKCTMLQDRLSAMLQQTHVGATTWVWHIASILDWLELRADYDPFDYSHDPQAPWPNSFIVQDMVQAFAMMAMFFPNLEVTKLVTMFVSSDSCEEFRKSGIFDVKERSKVRPDRRTRTSYKFRPKEFWKEWKGFYDKDTDRFWAEVYPMEWSLAVRPIVAQLYKAGVIGPANLQPNSEVVSGMVTASKEPHRPDKLDLFVNYEDQYGNFNQRFPPSYVPPSSWPHVLPRAKSFAAKHPDARFALLRLWSAPHYYPLMVGPMNRGMTSFLDSLNRSWEFKFVPKDMPGSEFSIHHSTELRLNILKKKFGDKVMNRGDLILVMGDDEKDLFKFVRRLCLPSRRSLG</sequence>
<feature type="compositionally biased region" description="Basic residues" evidence="2">
    <location>
        <begin position="276"/>
        <end position="285"/>
    </location>
</feature>
<evidence type="ECO:0000313" key="3">
    <source>
        <dbReference type="EMBL" id="RBR25250.1"/>
    </source>
</evidence>
<accession>A0A366S965</accession>
<feature type="compositionally biased region" description="Polar residues" evidence="2">
    <location>
        <begin position="242"/>
        <end position="251"/>
    </location>
</feature>
<name>A0A366S965_9HYPO</name>
<gene>
    <name evidence="3" type="ORF">FIESC28_01985</name>
</gene>
<feature type="coiled-coil region" evidence="1">
    <location>
        <begin position="141"/>
        <end position="189"/>
    </location>
</feature>
<keyword evidence="4" id="KW-1185">Reference proteome</keyword>
<dbReference type="GeneID" id="41991431"/>
<feature type="region of interest" description="Disordered" evidence="2">
    <location>
        <begin position="311"/>
        <end position="338"/>
    </location>
</feature>
<dbReference type="EMBL" id="QKXC01000041">
    <property type="protein sequence ID" value="RBR25250.1"/>
    <property type="molecule type" value="Genomic_DNA"/>
</dbReference>
<dbReference type="Proteomes" id="UP000253153">
    <property type="component" value="Unassembled WGS sequence"/>
</dbReference>
<evidence type="ECO:0000256" key="1">
    <source>
        <dbReference type="SAM" id="Coils"/>
    </source>
</evidence>
<dbReference type="OrthoDB" id="5326588at2759"/>
<reference evidence="3 4" key="1">
    <citation type="submission" date="2018-06" db="EMBL/GenBank/DDBJ databases">
        <title>Fusarium incarnatum-equiseti species complex species 28.</title>
        <authorList>
            <person name="Gardiner D.M."/>
        </authorList>
    </citation>
    <scope>NUCLEOTIDE SEQUENCE [LARGE SCALE GENOMIC DNA]</scope>
    <source>
        <strain evidence="3 4">FIESC_28</strain>
    </source>
</reference>
<feature type="compositionally biased region" description="Basic and acidic residues" evidence="2">
    <location>
        <begin position="322"/>
        <end position="338"/>
    </location>
</feature>